<protein>
    <submittedName>
        <fullName evidence="2">Alpha/beta fold hydrolase</fullName>
    </submittedName>
</protein>
<dbReference type="Pfam" id="PF00561">
    <property type="entry name" value="Abhydrolase_1"/>
    <property type="match status" value="1"/>
</dbReference>
<accession>A0ABW5JL06</accession>
<dbReference type="RefSeq" id="WP_390303817.1">
    <property type="nucleotide sequence ID" value="NZ_JBHULI010000025.1"/>
</dbReference>
<dbReference type="GO" id="GO:0016787">
    <property type="term" value="F:hydrolase activity"/>
    <property type="evidence" value="ECO:0007669"/>
    <property type="project" value="UniProtKB-KW"/>
</dbReference>
<dbReference type="InterPro" id="IPR029058">
    <property type="entry name" value="AB_hydrolase_fold"/>
</dbReference>
<name>A0ABW5JL06_9BACT</name>
<proteinExistence type="predicted"/>
<organism evidence="2 3">
    <name type="scientific">Gracilimonas halophila</name>
    <dbReference type="NCBI Taxonomy" id="1834464"/>
    <lineage>
        <taxon>Bacteria</taxon>
        <taxon>Pseudomonadati</taxon>
        <taxon>Balneolota</taxon>
        <taxon>Balneolia</taxon>
        <taxon>Balneolales</taxon>
        <taxon>Balneolaceae</taxon>
        <taxon>Gracilimonas</taxon>
    </lineage>
</organism>
<dbReference type="EMBL" id="JBHULI010000025">
    <property type="protein sequence ID" value="MFD2533466.1"/>
    <property type="molecule type" value="Genomic_DNA"/>
</dbReference>
<comment type="caution">
    <text evidence="2">The sequence shown here is derived from an EMBL/GenBank/DDBJ whole genome shotgun (WGS) entry which is preliminary data.</text>
</comment>
<dbReference type="PRINTS" id="PR00111">
    <property type="entry name" value="ABHYDROLASE"/>
</dbReference>
<feature type="domain" description="AB hydrolase-1" evidence="1">
    <location>
        <begin position="53"/>
        <end position="190"/>
    </location>
</feature>
<dbReference type="Gene3D" id="3.40.50.1820">
    <property type="entry name" value="alpha/beta hydrolase"/>
    <property type="match status" value="1"/>
</dbReference>
<evidence type="ECO:0000259" key="1">
    <source>
        <dbReference type="Pfam" id="PF00561"/>
    </source>
</evidence>
<evidence type="ECO:0000313" key="2">
    <source>
        <dbReference type="EMBL" id="MFD2533466.1"/>
    </source>
</evidence>
<reference evidence="3" key="1">
    <citation type="journal article" date="2019" name="Int. J. Syst. Evol. Microbiol.">
        <title>The Global Catalogue of Microorganisms (GCM) 10K type strain sequencing project: providing services to taxonomists for standard genome sequencing and annotation.</title>
        <authorList>
            <consortium name="The Broad Institute Genomics Platform"/>
            <consortium name="The Broad Institute Genome Sequencing Center for Infectious Disease"/>
            <person name="Wu L."/>
            <person name="Ma J."/>
        </authorList>
    </citation>
    <scope>NUCLEOTIDE SEQUENCE [LARGE SCALE GENOMIC DNA]</scope>
    <source>
        <strain evidence="3">KCTC 52042</strain>
    </source>
</reference>
<keyword evidence="3" id="KW-1185">Reference proteome</keyword>
<dbReference type="Proteomes" id="UP001597460">
    <property type="component" value="Unassembled WGS sequence"/>
</dbReference>
<gene>
    <name evidence="2" type="ORF">ACFSVN_13510</name>
</gene>
<sequence length="290" mass="32714">MGKYIFKNEEARSRQEDWYQRFLVKADCRVQFESIATSYGESQVLLAGDTSKPPLVCLHAMLTGSAHLLSELKYLTESYHLILPDIPGHSVHGIPERLSYKDSSYINWLSEIVAELPSSEIDLFGISLGGFIAHRFAAAYPEKVNKLALVVPAGIVQGSVFKGLAKMAIPMIKYRIKPTEENLKELTDFLLSNWDEDWGYFLGDSMRDFITPKSIPPVSSDETLKKLTMPCLVIGADQDISFPGKPLVERAQAHLPLVETELLTDTRHSPPTTDEFRKWMAEHLQLFLEN</sequence>
<dbReference type="InterPro" id="IPR000073">
    <property type="entry name" value="AB_hydrolase_1"/>
</dbReference>
<keyword evidence="2" id="KW-0378">Hydrolase</keyword>
<dbReference type="PANTHER" id="PTHR43798:SF33">
    <property type="entry name" value="HYDROLASE, PUTATIVE (AFU_ORTHOLOGUE AFUA_2G14860)-RELATED"/>
    <property type="match status" value="1"/>
</dbReference>
<dbReference type="PANTHER" id="PTHR43798">
    <property type="entry name" value="MONOACYLGLYCEROL LIPASE"/>
    <property type="match status" value="1"/>
</dbReference>
<dbReference type="SUPFAM" id="SSF53474">
    <property type="entry name" value="alpha/beta-Hydrolases"/>
    <property type="match status" value="1"/>
</dbReference>
<evidence type="ECO:0000313" key="3">
    <source>
        <dbReference type="Proteomes" id="UP001597460"/>
    </source>
</evidence>
<dbReference type="InterPro" id="IPR050266">
    <property type="entry name" value="AB_hydrolase_sf"/>
</dbReference>